<feature type="domain" description="C2H2-type" evidence="7">
    <location>
        <begin position="203"/>
        <end position="230"/>
    </location>
</feature>
<dbReference type="InterPro" id="IPR013087">
    <property type="entry name" value="Znf_C2H2_type"/>
</dbReference>
<dbReference type="Pfam" id="PF00096">
    <property type="entry name" value="zf-C2H2"/>
    <property type="match status" value="1"/>
</dbReference>
<feature type="compositionally biased region" description="Basic and acidic residues" evidence="6">
    <location>
        <begin position="345"/>
        <end position="358"/>
    </location>
</feature>
<keyword evidence="9" id="KW-1185">Reference proteome</keyword>
<dbReference type="PANTHER" id="PTHR24403">
    <property type="entry name" value="ZINC FINGER PROTEIN"/>
    <property type="match status" value="1"/>
</dbReference>
<dbReference type="InterPro" id="IPR036236">
    <property type="entry name" value="Znf_C2H2_sf"/>
</dbReference>
<dbReference type="Gene3D" id="3.30.160.60">
    <property type="entry name" value="Classic Zinc Finger"/>
    <property type="match status" value="3"/>
</dbReference>
<evidence type="ECO:0000256" key="5">
    <source>
        <dbReference type="PROSITE-ProRule" id="PRU00042"/>
    </source>
</evidence>
<dbReference type="PANTHER" id="PTHR24403:SF67">
    <property type="entry name" value="FI01116P-RELATED"/>
    <property type="match status" value="1"/>
</dbReference>
<evidence type="ECO:0000313" key="8">
    <source>
        <dbReference type="EMBL" id="KAF7269074.1"/>
    </source>
</evidence>
<name>A0A834HXD8_RHYFE</name>
<dbReference type="AlphaFoldDB" id="A0A834HXD8"/>
<dbReference type="InterPro" id="IPR050688">
    <property type="entry name" value="Zinc_finger/UBP_domain"/>
</dbReference>
<dbReference type="GO" id="GO:0008270">
    <property type="term" value="F:zinc ion binding"/>
    <property type="evidence" value="ECO:0007669"/>
    <property type="project" value="UniProtKB-KW"/>
</dbReference>
<organism evidence="8 9">
    <name type="scientific">Rhynchophorus ferrugineus</name>
    <name type="common">Red palm weevil</name>
    <name type="synonym">Curculio ferrugineus</name>
    <dbReference type="NCBI Taxonomy" id="354439"/>
    <lineage>
        <taxon>Eukaryota</taxon>
        <taxon>Metazoa</taxon>
        <taxon>Ecdysozoa</taxon>
        <taxon>Arthropoda</taxon>
        <taxon>Hexapoda</taxon>
        <taxon>Insecta</taxon>
        <taxon>Pterygota</taxon>
        <taxon>Neoptera</taxon>
        <taxon>Endopterygota</taxon>
        <taxon>Coleoptera</taxon>
        <taxon>Polyphaga</taxon>
        <taxon>Cucujiformia</taxon>
        <taxon>Curculionidae</taxon>
        <taxon>Dryophthorinae</taxon>
        <taxon>Rhynchophorus</taxon>
    </lineage>
</organism>
<reference evidence="8" key="1">
    <citation type="submission" date="2020-08" db="EMBL/GenBank/DDBJ databases">
        <title>Genome sequencing and assembly of the red palm weevil Rhynchophorus ferrugineus.</title>
        <authorList>
            <person name="Dias G.B."/>
            <person name="Bergman C.M."/>
            <person name="Manee M."/>
        </authorList>
    </citation>
    <scope>NUCLEOTIDE SEQUENCE</scope>
    <source>
        <strain evidence="8">AA-2017</strain>
        <tissue evidence="8">Whole larva</tissue>
    </source>
</reference>
<dbReference type="SMART" id="SM00355">
    <property type="entry name" value="ZnF_C2H2"/>
    <property type="match status" value="7"/>
</dbReference>
<evidence type="ECO:0000259" key="7">
    <source>
        <dbReference type="PROSITE" id="PS50157"/>
    </source>
</evidence>
<dbReference type="GO" id="GO:0005634">
    <property type="term" value="C:nucleus"/>
    <property type="evidence" value="ECO:0007669"/>
    <property type="project" value="TreeGrafter"/>
</dbReference>
<dbReference type="PROSITE" id="PS50157">
    <property type="entry name" value="ZINC_FINGER_C2H2_2"/>
    <property type="match status" value="3"/>
</dbReference>
<evidence type="ECO:0000256" key="4">
    <source>
        <dbReference type="ARBA" id="ARBA00022833"/>
    </source>
</evidence>
<evidence type="ECO:0000256" key="2">
    <source>
        <dbReference type="ARBA" id="ARBA00022737"/>
    </source>
</evidence>
<feature type="domain" description="C2H2-type" evidence="7">
    <location>
        <begin position="110"/>
        <end position="137"/>
    </location>
</feature>
<evidence type="ECO:0000256" key="6">
    <source>
        <dbReference type="SAM" id="MobiDB-lite"/>
    </source>
</evidence>
<accession>A0A834HXD8</accession>
<feature type="domain" description="C2H2-type" evidence="7">
    <location>
        <begin position="238"/>
        <end position="265"/>
    </location>
</feature>
<dbReference type="Proteomes" id="UP000625711">
    <property type="component" value="Unassembled WGS sequence"/>
</dbReference>
<feature type="compositionally biased region" description="Acidic residues" evidence="6">
    <location>
        <begin position="366"/>
        <end position="377"/>
    </location>
</feature>
<keyword evidence="4" id="KW-0862">Zinc</keyword>
<feature type="region of interest" description="Disordered" evidence="6">
    <location>
        <begin position="333"/>
        <end position="377"/>
    </location>
</feature>
<evidence type="ECO:0000313" key="9">
    <source>
        <dbReference type="Proteomes" id="UP000625711"/>
    </source>
</evidence>
<evidence type="ECO:0000256" key="3">
    <source>
        <dbReference type="ARBA" id="ARBA00022771"/>
    </source>
</evidence>
<protein>
    <recommendedName>
        <fullName evidence="7">C2H2-type domain-containing protein</fullName>
    </recommendedName>
</protein>
<dbReference type="GO" id="GO:0045944">
    <property type="term" value="P:positive regulation of transcription by RNA polymerase II"/>
    <property type="evidence" value="ECO:0007669"/>
    <property type="project" value="TreeGrafter"/>
</dbReference>
<keyword evidence="2" id="KW-0677">Repeat</keyword>
<dbReference type="OrthoDB" id="6690766at2759"/>
<gene>
    <name evidence="8" type="ORF">GWI33_017831</name>
</gene>
<dbReference type="EMBL" id="JAACXV010014261">
    <property type="protein sequence ID" value="KAF7269074.1"/>
    <property type="molecule type" value="Genomic_DNA"/>
</dbReference>
<comment type="caution">
    <text evidence="8">The sequence shown here is derived from an EMBL/GenBank/DDBJ whole genome shotgun (WGS) entry which is preliminary data.</text>
</comment>
<sequence length="377" mass="43624">MTELKEEDSIVIEEDEDDTDQGDVFRCKYCEFQTENIDELDEHIINHDEAILEDNNDACDALEHQEDDQVFSLKKVRAPYKKKEPFSVKPPRVKLSKLLSEPGGGNRTIFVCPYCSMQTTKKSEMTQHLQDHTSPVELPIYACSECPYATRRKCDMPKHLLTHCEDGNVPMYKCPQCTYATKRKGDLPKHLLCHKKPELDELYTCTLCPYSTKRKGDLKKHLMSHESDSYLGKDGSTYNCTECGYTSRRLNDLHKHVILHRDKQDSKNLKCIKCQFSTTMSNLFARHVLSNCSKREVDKLNYTKETRTSDYIVLQGEPVSIFDLKRDVNVRRKRRREESDVDDEQYGKEGEQSNRDKVLVLTGYDGAEDSSEEQMTS</sequence>
<dbReference type="SUPFAM" id="SSF57667">
    <property type="entry name" value="beta-beta-alpha zinc fingers"/>
    <property type="match status" value="2"/>
</dbReference>
<dbReference type="Pfam" id="PF13909">
    <property type="entry name" value="zf-H2C2_5"/>
    <property type="match status" value="1"/>
</dbReference>
<keyword evidence="1" id="KW-0479">Metal-binding</keyword>
<evidence type="ECO:0000256" key="1">
    <source>
        <dbReference type="ARBA" id="ARBA00022723"/>
    </source>
</evidence>
<keyword evidence="3 5" id="KW-0863">Zinc-finger</keyword>
<proteinExistence type="predicted"/>